<proteinExistence type="predicted"/>
<feature type="compositionally biased region" description="Basic and acidic residues" evidence="1">
    <location>
        <begin position="141"/>
        <end position="156"/>
    </location>
</feature>
<feature type="domain" description="SGF29 C-terminal" evidence="2">
    <location>
        <begin position="336"/>
        <end position="387"/>
    </location>
</feature>
<dbReference type="VEuPathDB" id="FungiDB:MFRU_008g03660"/>
<protein>
    <recommendedName>
        <fullName evidence="2">SGF29 C-terminal domain-containing protein</fullName>
    </recommendedName>
</protein>
<feature type="compositionally biased region" description="Low complexity" evidence="1">
    <location>
        <begin position="326"/>
        <end position="335"/>
    </location>
</feature>
<dbReference type="EMBL" id="VICG01000014">
    <property type="protein sequence ID" value="KAA8564795.1"/>
    <property type="molecule type" value="Genomic_DNA"/>
</dbReference>
<dbReference type="PROSITE" id="PS51518">
    <property type="entry name" value="SGF29_C"/>
    <property type="match status" value="1"/>
</dbReference>
<organism evidence="3 4">
    <name type="scientific">Monilinia fructicola</name>
    <name type="common">Brown rot fungus</name>
    <name type="synonym">Ciboria fructicola</name>
    <dbReference type="NCBI Taxonomy" id="38448"/>
    <lineage>
        <taxon>Eukaryota</taxon>
        <taxon>Fungi</taxon>
        <taxon>Dikarya</taxon>
        <taxon>Ascomycota</taxon>
        <taxon>Pezizomycotina</taxon>
        <taxon>Leotiomycetes</taxon>
        <taxon>Helotiales</taxon>
        <taxon>Sclerotiniaceae</taxon>
        <taxon>Monilinia</taxon>
    </lineage>
</organism>
<gene>
    <name evidence="3" type="ORF">EYC84_010566</name>
</gene>
<name>A0A5M9JC12_MONFR</name>
<feature type="region of interest" description="Disordered" evidence="1">
    <location>
        <begin position="137"/>
        <end position="188"/>
    </location>
</feature>
<evidence type="ECO:0000313" key="4">
    <source>
        <dbReference type="Proteomes" id="UP000322873"/>
    </source>
</evidence>
<sequence length="387" mass="42384">MYKFFHPSHIFNFPPTAPTLTCVTSLHSEHLRSPLSALSPLCLITSTLLSSTLPYSTIPYSTIPYSTLFYSTLYSTLLYSTPLGIPTLYNPASPGVLLCPLITSIGITHLQLRLIFLPSTLIIILLTLIVPPAAGQNTHNQNKESKVSREVKHLEDSPGFNKNMSSTSTTNRRQARGGARSGTHERGEEAALWAEITQSLAKIRAEEKKFEADIPDGIISREIAIADQLNNGISPAIAAMDELSKYIRDGVKFSESTAAAIRQTVEKISILLALIKGNEAEREARIPANLMEDPVLRMMKMGNGRTSSLPPKGKDTPRKYDNGEAGTSSSSTSGTKKIEFSKGQEVAFKPKPEQNSPTETDWIQGKVTKVIGEGKSRRYKVEDVAPR</sequence>
<dbReference type="CDD" id="cd20393">
    <property type="entry name" value="Tudor_SGF29_rpt1"/>
    <property type="match status" value="1"/>
</dbReference>
<evidence type="ECO:0000259" key="2">
    <source>
        <dbReference type="PROSITE" id="PS51518"/>
    </source>
</evidence>
<dbReference type="Pfam" id="PF07039">
    <property type="entry name" value="SGF29_Tudor"/>
    <property type="match status" value="1"/>
</dbReference>
<evidence type="ECO:0000256" key="1">
    <source>
        <dbReference type="SAM" id="MobiDB-lite"/>
    </source>
</evidence>
<comment type="caution">
    <text evidence="3">The sequence shown here is derived from an EMBL/GenBank/DDBJ whole genome shotgun (WGS) entry which is preliminary data.</text>
</comment>
<feature type="compositionally biased region" description="Basic and acidic residues" evidence="1">
    <location>
        <begin position="336"/>
        <end position="352"/>
    </location>
</feature>
<accession>A0A5M9JC12</accession>
<evidence type="ECO:0000313" key="3">
    <source>
        <dbReference type="EMBL" id="KAA8564795.1"/>
    </source>
</evidence>
<reference evidence="3 4" key="1">
    <citation type="submission" date="2019-06" db="EMBL/GenBank/DDBJ databases">
        <title>Genome Sequence of the Brown Rot Fungal Pathogen Monilinia fructicola.</title>
        <authorList>
            <person name="De Miccolis Angelini R.M."/>
            <person name="Landi L."/>
            <person name="Abate D."/>
            <person name="Pollastro S."/>
            <person name="Romanazzi G."/>
            <person name="Faretra F."/>
        </authorList>
    </citation>
    <scope>NUCLEOTIDE SEQUENCE [LARGE SCALE GENOMIC DNA]</scope>
    <source>
        <strain evidence="3 4">Mfrc123</strain>
    </source>
</reference>
<dbReference type="InterPro" id="IPR010750">
    <property type="entry name" value="SGF29_tudor-like_dom"/>
</dbReference>
<dbReference type="InterPro" id="IPR047288">
    <property type="entry name" value="Tudor_SGF29_rpt1"/>
</dbReference>
<feature type="compositionally biased region" description="Polar residues" evidence="1">
    <location>
        <begin position="160"/>
        <end position="172"/>
    </location>
</feature>
<feature type="region of interest" description="Disordered" evidence="1">
    <location>
        <begin position="301"/>
        <end position="361"/>
    </location>
</feature>
<keyword evidence="4" id="KW-1185">Reference proteome</keyword>
<dbReference type="AlphaFoldDB" id="A0A5M9JC12"/>
<dbReference type="Proteomes" id="UP000322873">
    <property type="component" value="Unassembled WGS sequence"/>
</dbReference>
<feature type="compositionally biased region" description="Basic and acidic residues" evidence="1">
    <location>
        <begin position="312"/>
        <end position="322"/>
    </location>
</feature>